<organism evidence="1 2">
    <name type="scientific">Thermohalobaculum xanthum</name>
    <dbReference type="NCBI Taxonomy" id="2753746"/>
    <lineage>
        <taxon>Bacteria</taxon>
        <taxon>Pseudomonadati</taxon>
        <taxon>Pseudomonadota</taxon>
        <taxon>Alphaproteobacteria</taxon>
        <taxon>Rhodobacterales</taxon>
        <taxon>Paracoccaceae</taxon>
        <taxon>Thermohalobaculum</taxon>
    </lineage>
</organism>
<gene>
    <name evidence="1" type="ORF">H0I76_02635</name>
</gene>
<dbReference type="Proteomes" id="UP000655420">
    <property type="component" value="Unassembled WGS sequence"/>
</dbReference>
<dbReference type="EMBL" id="JAEHHL010000001">
    <property type="protein sequence ID" value="MBK0398073.1"/>
    <property type="molecule type" value="Genomic_DNA"/>
</dbReference>
<protein>
    <submittedName>
        <fullName evidence="1">Uncharacterized protein</fullName>
    </submittedName>
</protein>
<keyword evidence="2" id="KW-1185">Reference proteome</keyword>
<comment type="caution">
    <text evidence="1">The sequence shown here is derived from an EMBL/GenBank/DDBJ whole genome shotgun (WGS) entry which is preliminary data.</text>
</comment>
<dbReference type="RefSeq" id="WP_200606657.1">
    <property type="nucleotide sequence ID" value="NZ_JAEHHL010000001.1"/>
</dbReference>
<proteinExistence type="predicted"/>
<dbReference type="AlphaFoldDB" id="A0A8J7M4G8"/>
<sequence>MSIRVEAYVLMKRAWRADFEGVASDFEWRYPQIGKPRLMRNRGNDHQAAIVVEGAQVEISAVSAPYPQEQLHPPMRTLGHDAAEVDRLTEGQAAYAVVSTSFDGDGLDINLAHAALVTLMTGVVAHRANALAVIWPDSWVCQTPKAFEDAAASVLRGQAPVNLWCAFAQSNPPQLGGAEMTGIVSFGLRKFIGRELELAPTPAVPGEAIACMREAARRLLAGEWEPADYGEIALKSFASPLGVRLADQGFLRPGMPAVVLVAPEAAVDLRTLARKTGKDAPAAEGAGLLKRIFGRG</sequence>
<accession>A0A8J7M4G8</accession>
<evidence type="ECO:0000313" key="1">
    <source>
        <dbReference type="EMBL" id="MBK0398073.1"/>
    </source>
</evidence>
<name>A0A8J7M4G8_9RHOB</name>
<evidence type="ECO:0000313" key="2">
    <source>
        <dbReference type="Proteomes" id="UP000655420"/>
    </source>
</evidence>
<reference evidence="1" key="1">
    <citation type="submission" date="2020-12" db="EMBL/GenBank/DDBJ databases">
        <title>Bacterial taxonomy.</title>
        <authorList>
            <person name="Pan X."/>
        </authorList>
    </citation>
    <scope>NUCLEOTIDE SEQUENCE</scope>
    <source>
        <strain evidence="1">M0105</strain>
    </source>
</reference>